<evidence type="ECO:0000313" key="3">
    <source>
        <dbReference type="Proteomes" id="UP000257139"/>
    </source>
</evidence>
<name>A0A7Z7NND1_9BURK</name>
<dbReference type="Proteomes" id="UP000257139">
    <property type="component" value="Chromosome CBM2594_b"/>
</dbReference>
<evidence type="ECO:0000313" key="2">
    <source>
        <dbReference type="EMBL" id="SPC21101.1"/>
    </source>
</evidence>
<proteinExistence type="predicted"/>
<feature type="region of interest" description="Disordered" evidence="1">
    <location>
        <begin position="1"/>
        <end position="67"/>
    </location>
</feature>
<dbReference type="EMBL" id="LT978514">
    <property type="protein sequence ID" value="SPC21101.1"/>
    <property type="molecule type" value="Genomic_DNA"/>
</dbReference>
<organism evidence="2 3">
    <name type="scientific">Cupriavidus taiwanensis</name>
    <dbReference type="NCBI Taxonomy" id="164546"/>
    <lineage>
        <taxon>Bacteria</taxon>
        <taxon>Pseudomonadati</taxon>
        <taxon>Pseudomonadota</taxon>
        <taxon>Betaproteobacteria</taxon>
        <taxon>Burkholderiales</taxon>
        <taxon>Burkholderiaceae</taxon>
        <taxon>Cupriavidus</taxon>
    </lineage>
</organism>
<evidence type="ECO:0000256" key="1">
    <source>
        <dbReference type="SAM" id="MobiDB-lite"/>
    </source>
</evidence>
<sequence length="67" mass="7228">MTRTLFCSTLPLAGEGPGERAGAGNHDSPHFVEASALSPTLSRKREREPASGRFQGRAPSHAKDRLR</sequence>
<gene>
    <name evidence="2" type="ORF">CBM2594_B10205</name>
</gene>
<accession>A0A7Z7NND1</accession>
<dbReference type="AlphaFoldDB" id="A0A7Z7NND1"/>
<protein>
    <submittedName>
        <fullName evidence="2">Uncharacterized protein</fullName>
    </submittedName>
</protein>
<reference evidence="2 3" key="1">
    <citation type="submission" date="2018-01" db="EMBL/GenBank/DDBJ databases">
        <authorList>
            <person name="Clerissi C."/>
        </authorList>
    </citation>
    <scope>NUCLEOTIDE SEQUENCE [LARGE SCALE GENOMIC DNA]</scope>
    <source>
        <strain evidence="2">Cupriavidus taiwanensis STM 6021</strain>
    </source>
</reference>